<keyword evidence="4" id="KW-0378">Hydrolase</keyword>
<dbReference type="Pfam" id="PF01569">
    <property type="entry name" value="PAP2"/>
    <property type="match status" value="1"/>
</dbReference>
<protein>
    <submittedName>
        <fullName evidence="9">Phosphatase PAP2 family protein</fullName>
    </submittedName>
</protein>
<gene>
    <name evidence="9" type="ORF">GJJ30_07550</name>
</gene>
<evidence type="ECO:0000313" key="9">
    <source>
        <dbReference type="EMBL" id="MRS61142.1"/>
    </source>
</evidence>
<keyword evidence="3 7" id="KW-0812">Transmembrane</keyword>
<keyword evidence="2" id="KW-1003">Cell membrane</keyword>
<dbReference type="InterPro" id="IPR000326">
    <property type="entry name" value="PAP2/HPO"/>
</dbReference>
<dbReference type="EMBL" id="WJXZ01000004">
    <property type="protein sequence ID" value="MRS61142.1"/>
    <property type="molecule type" value="Genomic_DNA"/>
</dbReference>
<feature type="transmembrane region" description="Helical" evidence="7">
    <location>
        <begin position="129"/>
        <end position="147"/>
    </location>
</feature>
<feature type="transmembrane region" description="Helical" evidence="7">
    <location>
        <begin position="179"/>
        <end position="202"/>
    </location>
</feature>
<feature type="transmembrane region" description="Helical" evidence="7">
    <location>
        <begin position="154"/>
        <end position="173"/>
    </location>
</feature>
<comment type="subcellular location">
    <subcellularLocation>
        <location evidence="1">Cell membrane</location>
        <topology evidence="1">Multi-pass membrane protein</topology>
    </subcellularLocation>
</comment>
<evidence type="ECO:0000256" key="1">
    <source>
        <dbReference type="ARBA" id="ARBA00004651"/>
    </source>
</evidence>
<dbReference type="GO" id="GO:0016787">
    <property type="term" value="F:hydrolase activity"/>
    <property type="evidence" value="ECO:0007669"/>
    <property type="project" value="UniProtKB-KW"/>
</dbReference>
<keyword evidence="6 7" id="KW-0472">Membrane</keyword>
<evidence type="ECO:0000256" key="4">
    <source>
        <dbReference type="ARBA" id="ARBA00022801"/>
    </source>
</evidence>
<comment type="caution">
    <text evidence="9">The sequence shown here is derived from an EMBL/GenBank/DDBJ whole genome shotgun (WGS) entry which is preliminary data.</text>
</comment>
<dbReference type="PANTHER" id="PTHR14969:SF62">
    <property type="entry name" value="DECAPRENYLPHOSPHORYL-5-PHOSPHORIBOSE PHOSPHATASE RV3807C-RELATED"/>
    <property type="match status" value="1"/>
</dbReference>
<keyword evidence="10" id="KW-1185">Reference proteome</keyword>
<dbReference type="RefSeq" id="WP_154174549.1">
    <property type="nucleotide sequence ID" value="NZ_WJXZ01000004.1"/>
</dbReference>
<evidence type="ECO:0000256" key="3">
    <source>
        <dbReference type="ARBA" id="ARBA00022692"/>
    </source>
</evidence>
<dbReference type="SUPFAM" id="SSF48317">
    <property type="entry name" value="Acid phosphatase/Vanadium-dependent haloperoxidase"/>
    <property type="match status" value="1"/>
</dbReference>
<evidence type="ECO:0000256" key="2">
    <source>
        <dbReference type="ARBA" id="ARBA00022475"/>
    </source>
</evidence>
<feature type="domain" description="Phosphatidic acid phosphatase type 2/haloperoxidase" evidence="8">
    <location>
        <begin position="73"/>
        <end position="194"/>
    </location>
</feature>
<evidence type="ECO:0000313" key="10">
    <source>
        <dbReference type="Proteomes" id="UP000441754"/>
    </source>
</evidence>
<reference evidence="9 10" key="1">
    <citation type="journal article" date="2018" name="Antonie Van Leeuwenhoek">
        <title>Larkinella terrae sp. nov., isolated from soil on Jeju Island, South Korea.</title>
        <authorList>
            <person name="Ten L.N."/>
            <person name="Jeon J."/>
            <person name="Park S.J."/>
            <person name="Park S."/>
            <person name="Lee S.Y."/>
            <person name="Kim M.K."/>
            <person name="Jung H.Y."/>
        </authorList>
    </citation>
    <scope>NUCLEOTIDE SEQUENCE [LARGE SCALE GENOMIC DNA]</scope>
    <source>
        <strain evidence="9 10">KCTC 52001</strain>
    </source>
</reference>
<dbReference type="Gene3D" id="1.20.144.10">
    <property type="entry name" value="Phosphatidic acid phosphatase type 2/haloperoxidase"/>
    <property type="match status" value="1"/>
</dbReference>
<evidence type="ECO:0000259" key="8">
    <source>
        <dbReference type="SMART" id="SM00014"/>
    </source>
</evidence>
<dbReference type="InterPro" id="IPR036938">
    <property type="entry name" value="PAP2/HPO_sf"/>
</dbReference>
<dbReference type="GO" id="GO:0005886">
    <property type="term" value="C:plasma membrane"/>
    <property type="evidence" value="ECO:0007669"/>
    <property type="project" value="UniProtKB-SubCell"/>
</dbReference>
<accession>A0A7K0EHF2</accession>
<feature type="transmembrane region" description="Helical" evidence="7">
    <location>
        <begin position="48"/>
        <end position="70"/>
    </location>
</feature>
<evidence type="ECO:0000256" key="6">
    <source>
        <dbReference type="ARBA" id="ARBA00023136"/>
    </source>
</evidence>
<evidence type="ECO:0000256" key="7">
    <source>
        <dbReference type="SAM" id="Phobius"/>
    </source>
</evidence>
<dbReference type="Proteomes" id="UP000441754">
    <property type="component" value="Unassembled WGS sequence"/>
</dbReference>
<evidence type="ECO:0000256" key="5">
    <source>
        <dbReference type="ARBA" id="ARBA00022989"/>
    </source>
</evidence>
<feature type="transmembrane region" description="Helical" evidence="7">
    <location>
        <begin position="75"/>
        <end position="93"/>
    </location>
</feature>
<proteinExistence type="predicted"/>
<dbReference type="PANTHER" id="PTHR14969">
    <property type="entry name" value="SPHINGOSINE-1-PHOSPHATE PHOSPHOHYDROLASE"/>
    <property type="match status" value="1"/>
</dbReference>
<sequence length="215" mass="24938">MEVFIKNRSFFIVYLFFFILVGVFMLLYSKAELMQWVNAHNWPTGDLFFQYVTNLGDGAFAVIVIVVLLFRSFRAALMGAASFLLSTLIVRVLKEVVFAGSLRPLKYFEHSEWQYRIIDGLDIHSYNSFPSGHSTTAFAVFSLLALLDDRKNRGWFWALLAVITAYSRVYLFQHFVEDVYVGSVIGTVSSVVVFVLLSRYWGQNPKNWHNRRLRF</sequence>
<dbReference type="SMART" id="SM00014">
    <property type="entry name" value="acidPPc"/>
    <property type="match status" value="1"/>
</dbReference>
<feature type="transmembrane region" description="Helical" evidence="7">
    <location>
        <begin position="9"/>
        <end position="28"/>
    </location>
</feature>
<dbReference type="OrthoDB" id="9773582at2"/>
<keyword evidence="5 7" id="KW-1133">Transmembrane helix</keyword>
<organism evidence="9 10">
    <name type="scientific">Larkinella terrae</name>
    <dbReference type="NCBI Taxonomy" id="2025311"/>
    <lineage>
        <taxon>Bacteria</taxon>
        <taxon>Pseudomonadati</taxon>
        <taxon>Bacteroidota</taxon>
        <taxon>Cytophagia</taxon>
        <taxon>Cytophagales</taxon>
        <taxon>Spirosomataceae</taxon>
        <taxon>Larkinella</taxon>
    </lineage>
</organism>
<name>A0A7K0EHF2_9BACT</name>
<dbReference type="AlphaFoldDB" id="A0A7K0EHF2"/>